<keyword evidence="2" id="KW-0812">Transmembrane</keyword>
<feature type="region of interest" description="Disordered" evidence="1">
    <location>
        <begin position="33"/>
        <end position="188"/>
    </location>
</feature>
<evidence type="ECO:0000313" key="4">
    <source>
        <dbReference type="EMBL" id="GCC26011.1"/>
    </source>
</evidence>
<dbReference type="OrthoDB" id="5983600at2759"/>
<organism evidence="4 5">
    <name type="scientific">Chiloscyllium punctatum</name>
    <name type="common">Brownbanded bambooshark</name>
    <name type="synonym">Hemiscyllium punctatum</name>
    <dbReference type="NCBI Taxonomy" id="137246"/>
    <lineage>
        <taxon>Eukaryota</taxon>
        <taxon>Metazoa</taxon>
        <taxon>Chordata</taxon>
        <taxon>Craniata</taxon>
        <taxon>Vertebrata</taxon>
        <taxon>Chondrichthyes</taxon>
        <taxon>Elasmobranchii</taxon>
        <taxon>Galeomorphii</taxon>
        <taxon>Galeoidea</taxon>
        <taxon>Orectolobiformes</taxon>
        <taxon>Hemiscylliidae</taxon>
        <taxon>Chiloscyllium</taxon>
    </lineage>
</organism>
<dbReference type="OMA" id="EMNIPRQ"/>
<sequence>MDLAVDVYVAVPLLFTVLAVIIASLYLRFRPSDASVKEQEASSKVDGSKADEEPTRKDSEEVKKPEDVKEEQAEKRDEEPEKAKGKLPVEDIGAGEGNLQNQETTKNAEKEPAVAEEKSPPTNEAKQEPSNPEEKLKKEEDVDVDSTKKSPSESADDLVDEYRPGKIRGSSYGKTQTREELEEEQRAAEIQQEQLAAIFKLMKEKETFGDMSEKDMEEQLQLYSL</sequence>
<dbReference type="AlphaFoldDB" id="A0A401S6J8"/>
<feature type="compositionally biased region" description="Basic and acidic residues" evidence="1">
    <location>
        <begin position="35"/>
        <end position="89"/>
    </location>
</feature>
<protein>
    <recommendedName>
        <fullName evidence="3">Matrix-remodeling-associated protein 7 helical domain-containing protein</fullName>
    </recommendedName>
</protein>
<gene>
    <name evidence="4" type="ORF">chiPu_0004425</name>
</gene>
<feature type="domain" description="Matrix-remodeling-associated protein 7 helical" evidence="3">
    <location>
        <begin position="162"/>
        <end position="224"/>
    </location>
</feature>
<feature type="compositionally biased region" description="Basic and acidic residues" evidence="1">
    <location>
        <begin position="176"/>
        <end position="187"/>
    </location>
</feature>
<comment type="caution">
    <text evidence="4">The sequence shown here is derived from an EMBL/GenBank/DDBJ whole genome shotgun (WGS) entry which is preliminary data.</text>
</comment>
<dbReference type="InterPro" id="IPR057534">
    <property type="entry name" value="MXRA7_helical"/>
</dbReference>
<name>A0A401S6J8_CHIPU</name>
<accession>A0A401S6J8</accession>
<dbReference type="Proteomes" id="UP000287033">
    <property type="component" value="Unassembled WGS sequence"/>
</dbReference>
<reference evidence="4 5" key="1">
    <citation type="journal article" date="2018" name="Nat. Ecol. Evol.">
        <title>Shark genomes provide insights into elasmobranch evolution and the origin of vertebrates.</title>
        <authorList>
            <person name="Hara Y"/>
            <person name="Yamaguchi K"/>
            <person name="Onimaru K"/>
            <person name="Kadota M"/>
            <person name="Koyanagi M"/>
            <person name="Keeley SD"/>
            <person name="Tatsumi K"/>
            <person name="Tanaka K"/>
            <person name="Motone F"/>
            <person name="Kageyama Y"/>
            <person name="Nozu R"/>
            <person name="Adachi N"/>
            <person name="Nishimura O"/>
            <person name="Nakagawa R"/>
            <person name="Tanegashima C"/>
            <person name="Kiyatake I"/>
            <person name="Matsumoto R"/>
            <person name="Murakumo K"/>
            <person name="Nishida K"/>
            <person name="Terakita A"/>
            <person name="Kuratani S"/>
            <person name="Sato K"/>
            <person name="Hyodo S Kuraku.S."/>
        </authorList>
    </citation>
    <scope>NUCLEOTIDE SEQUENCE [LARGE SCALE GENOMIC DNA]</scope>
</reference>
<evidence type="ECO:0000256" key="2">
    <source>
        <dbReference type="SAM" id="Phobius"/>
    </source>
</evidence>
<keyword evidence="2" id="KW-1133">Transmembrane helix</keyword>
<dbReference type="InterPro" id="IPR026622">
    <property type="entry name" value="Mxra7"/>
</dbReference>
<dbReference type="STRING" id="137246.A0A401S6J8"/>
<feature type="compositionally biased region" description="Basic and acidic residues" evidence="1">
    <location>
        <begin position="132"/>
        <end position="151"/>
    </location>
</feature>
<feature type="compositionally biased region" description="Basic and acidic residues" evidence="1">
    <location>
        <begin position="106"/>
        <end position="119"/>
    </location>
</feature>
<proteinExistence type="predicted"/>
<feature type="transmembrane region" description="Helical" evidence="2">
    <location>
        <begin position="6"/>
        <end position="27"/>
    </location>
</feature>
<dbReference type="PANTHER" id="PTHR21845">
    <property type="entry name" value="TRANSMEMBRANE ANCHOR PROTEIN 1"/>
    <property type="match status" value="1"/>
</dbReference>
<evidence type="ECO:0000313" key="5">
    <source>
        <dbReference type="Proteomes" id="UP000287033"/>
    </source>
</evidence>
<dbReference type="PANTHER" id="PTHR21845:SF2">
    <property type="entry name" value="MATRIX-REMODELING-ASSOCIATED PROTEIN 7"/>
    <property type="match status" value="1"/>
</dbReference>
<evidence type="ECO:0000259" key="3">
    <source>
        <dbReference type="Pfam" id="PF25473"/>
    </source>
</evidence>
<keyword evidence="2" id="KW-0472">Membrane</keyword>
<dbReference type="Pfam" id="PF25473">
    <property type="entry name" value="MXRA7_helical"/>
    <property type="match status" value="1"/>
</dbReference>
<keyword evidence="5" id="KW-1185">Reference proteome</keyword>
<evidence type="ECO:0000256" key="1">
    <source>
        <dbReference type="SAM" id="MobiDB-lite"/>
    </source>
</evidence>
<feature type="compositionally biased region" description="Polar residues" evidence="1">
    <location>
        <begin position="120"/>
        <end position="130"/>
    </location>
</feature>
<dbReference type="EMBL" id="BEZZ01000107">
    <property type="protein sequence ID" value="GCC26011.1"/>
    <property type="molecule type" value="Genomic_DNA"/>
</dbReference>